<sequence length="110" mass="12507">MYAVLNAPASWHDSTIAEPLYEQLLECTPPGYRIISDTAFPQKSERLQQRILAPVKRGDRLPESPEAYARLKLINEQLVLAWQAAEWGMRSIQGSFGRLKMPLPASDHQF</sequence>
<dbReference type="PANTHER" id="PTHR48471">
    <property type="entry name" value="DDE TNP4 DOMAIN-CONTAINING PROTEIN"/>
    <property type="match status" value="1"/>
</dbReference>
<evidence type="ECO:0000259" key="3">
    <source>
        <dbReference type="Pfam" id="PF13359"/>
    </source>
</evidence>
<evidence type="ECO:0000313" key="6">
    <source>
        <dbReference type="Proteomes" id="UP000005240"/>
    </source>
</evidence>
<reference evidence="4" key="2">
    <citation type="submission" date="2016-05" db="EMBL/GenBank/DDBJ databases">
        <title>Comparative analysis highlights variable genome content of wheat rusts and divergence of the mating loci.</title>
        <authorList>
            <person name="Cuomo C.A."/>
            <person name="Bakkeren G."/>
            <person name="Szabo L."/>
            <person name="Khalil H."/>
            <person name="Joly D."/>
            <person name="Goldberg J."/>
            <person name="Young S."/>
            <person name="Zeng Q."/>
            <person name="Fellers J."/>
        </authorList>
    </citation>
    <scope>NUCLEOTIDE SEQUENCE [LARGE SCALE GENOMIC DNA]</scope>
    <source>
        <strain evidence="4">1-1 BBBD Race 1</strain>
    </source>
</reference>
<dbReference type="InterPro" id="IPR027806">
    <property type="entry name" value="HARBI1_dom"/>
</dbReference>
<evidence type="ECO:0000256" key="1">
    <source>
        <dbReference type="ARBA" id="ARBA00001968"/>
    </source>
</evidence>
<protein>
    <submittedName>
        <fullName evidence="5">DDE Tnp4 domain-containing protein</fullName>
    </submittedName>
</protein>
<accession>A0A0C4EWI9</accession>
<dbReference type="Pfam" id="PF13359">
    <property type="entry name" value="DDE_Tnp_4"/>
    <property type="match status" value="1"/>
</dbReference>
<feature type="domain" description="DDE Tnp4" evidence="3">
    <location>
        <begin position="6"/>
        <end position="108"/>
    </location>
</feature>
<dbReference type="Proteomes" id="UP000005240">
    <property type="component" value="Unassembled WGS sequence"/>
</dbReference>
<proteinExistence type="predicted"/>
<dbReference type="OrthoDB" id="78198at2759"/>
<keyword evidence="2" id="KW-0479">Metal-binding</keyword>
<keyword evidence="6" id="KW-1185">Reference proteome</keyword>
<dbReference type="EnsemblFungi" id="PTTG_05184-t43_1">
    <property type="protein sequence ID" value="PTTG_05184-t43_1-p1"/>
    <property type="gene ID" value="PTTG_05184"/>
</dbReference>
<organism evidence="4">
    <name type="scientific">Puccinia triticina (isolate 1-1 / race 1 (BBBD))</name>
    <name type="common">Brown leaf rust fungus</name>
    <dbReference type="NCBI Taxonomy" id="630390"/>
    <lineage>
        <taxon>Eukaryota</taxon>
        <taxon>Fungi</taxon>
        <taxon>Dikarya</taxon>
        <taxon>Basidiomycota</taxon>
        <taxon>Pucciniomycotina</taxon>
        <taxon>Pucciniomycetes</taxon>
        <taxon>Pucciniales</taxon>
        <taxon>Pucciniaceae</taxon>
        <taxon>Puccinia</taxon>
    </lineage>
</organism>
<evidence type="ECO:0000313" key="5">
    <source>
        <dbReference type="EnsemblFungi" id="PTTG_05184-t43_1-p1"/>
    </source>
</evidence>
<dbReference type="AlphaFoldDB" id="A0A0C4EWI9"/>
<reference evidence="5 6" key="3">
    <citation type="journal article" date="2017" name="G3 (Bethesda)">
        <title>Comparative analysis highlights variable genome content of wheat rusts and divergence of the mating loci.</title>
        <authorList>
            <person name="Cuomo C.A."/>
            <person name="Bakkeren G."/>
            <person name="Khalil H.B."/>
            <person name="Panwar V."/>
            <person name="Joly D."/>
            <person name="Linning R."/>
            <person name="Sakthikumar S."/>
            <person name="Song X."/>
            <person name="Adiconis X."/>
            <person name="Fan L."/>
            <person name="Goldberg J.M."/>
            <person name="Levin J.Z."/>
            <person name="Young S."/>
            <person name="Zeng Q."/>
            <person name="Anikster Y."/>
            <person name="Bruce M."/>
            <person name="Wang M."/>
            <person name="Yin C."/>
            <person name="McCallum B."/>
            <person name="Szabo L.J."/>
            <person name="Hulbert S."/>
            <person name="Chen X."/>
            <person name="Fellers J.P."/>
        </authorList>
    </citation>
    <scope>NUCLEOTIDE SEQUENCE</scope>
    <source>
        <strain evidence="6">Isolate 1-1 / race 1 (BBBD)</strain>
        <strain evidence="5">isolate 1-1 / race 1 (BBBD)</strain>
    </source>
</reference>
<dbReference type="PANTHER" id="PTHR48471:SF1">
    <property type="entry name" value="DDE TNP4 DOMAIN-CONTAINING PROTEIN"/>
    <property type="match status" value="1"/>
</dbReference>
<reference evidence="4" key="1">
    <citation type="submission" date="2009-11" db="EMBL/GenBank/DDBJ databases">
        <authorList>
            <consortium name="The Broad Institute Genome Sequencing Platform"/>
            <person name="Ward D."/>
            <person name="Feldgarden M."/>
            <person name="Earl A."/>
            <person name="Young S.K."/>
            <person name="Zeng Q."/>
            <person name="Koehrsen M."/>
            <person name="Alvarado L."/>
            <person name="Berlin A."/>
            <person name="Bochicchio J."/>
            <person name="Borenstein D."/>
            <person name="Chapman S.B."/>
            <person name="Chen Z."/>
            <person name="Engels R."/>
            <person name="Freedman E."/>
            <person name="Gellesch M."/>
            <person name="Goldberg J."/>
            <person name="Griggs A."/>
            <person name="Gujja S."/>
            <person name="Heilman E."/>
            <person name="Heiman D."/>
            <person name="Hepburn T."/>
            <person name="Howarth C."/>
            <person name="Jen D."/>
            <person name="Larson L."/>
            <person name="Lewis B."/>
            <person name="Mehta T."/>
            <person name="Park D."/>
            <person name="Pearson M."/>
            <person name="Roberts A."/>
            <person name="Saif S."/>
            <person name="Shea T."/>
            <person name="Shenoy N."/>
            <person name="Sisk P."/>
            <person name="Stolte C."/>
            <person name="Sykes S."/>
            <person name="Thomson T."/>
            <person name="Walk T."/>
            <person name="White J."/>
            <person name="Yandava C."/>
            <person name="Izard J."/>
            <person name="Baranova O.V."/>
            <person name="Blanton J.M."/>
            <person name="Tanner A.C."/>
            <person name="Dewhirst F.E."/>
            <person name="Haas B."/>
            <person name="Nusbaum C."/>
            <person name="Birren B."/>
        </authorList>
    </citation>
    <scope>NUCLEOTIDE SEQUENCE [LARGE SCALE GENOMIC DNA]</scope>
    <source>
        <strain evidence="4">1-1 BBBD Race 1</strain>
    </source>
</reference>
<evidence type="ECO:0000256" key="2">
    <source>
        <dbReference type="ARBA" id="ARBA00022723"/>
    </source>
</evidence>
<dbReference type="VEuPathDB" id="FungiDB:PTTG_05184"/>
<name>A0A0C4EWI9_PUCT1</name>
<dbReference type="OMA" id="LRICCHM"/>
<dbReference type="GO" id="GO:0046872">
    <property type="term" value="F:metal ion binding"/>
    <property type="evidence" value="ECO:0007669"/>
    <property type="project" value="UniProtKB-KW"/>
</dbReference>
<comment type="cofactor">
    <cofactor evidence="1">
        <name>a divalent metal cation</name>
        <dbReference type="ChEBI" id="CHEBI:60240"/>
    </cofactor>
</comment>
<gene>
    <name evidence="4" type="ORF">PTTG_05184</name>
</gene>
<dbReference type="EMBL" id="ADAS02000070">
    <property type="protein sequence ID" value="OAV92037.1"/>
    <property type="molecule type" value="Genomic_DNA"/>
</dbReference>
<evidence type="ECO:0000313" key="4">
    <source>
        <dbReference type="EMBL" id="OAV92037.1"/>
    </source>
</evidence>
<reference evidence="5" key="4">
    <citation type="submission" date="2025-05" db="UniProtKB">
        <authorList>
            <consortium name="EnsemblFungi"/>
        </authorList>
    </citation>
    <scope>IDENTIFICATION</scope>
    <source>
        <strain evidence="5">isolate 1-1 / race 1 (BBBD)</strain>
    </source>
</reference>